<protein>
    <submittedName>
        <fullName evidence="9">MFS transporter</fullName>
    </submittedName>
</protein>
<organism evidence="9 10">
    <name type="scientific">Agrobacterium tumefaciens</name>
    <dbReference type="NCBI Taxonomy" id="358"/>
    <lineage>
        <taxon>Bacteria</taxon>
        <taxon>Pseudomonadati</taxon>
        <taxon>Pseudomonadota</taxon>
        <taxon>Alphaproteobacteria</taxon>
        <taxon>Hyphomicrobiales</taxon>
        <taxon>Rhizobiaceae</taxon>
        <taxon>Rhizobium/Agrobacterium group</taxon>
        <taxon>Agrobacterium</taxon>
        <taxon>Agrobacterium tumefaciens complex</taxon>
    </lineage>
</organism>
<feature type="transmembrane region" description="Helical" evidence="7">
    <location>
        <begin position="136"/>
        <end position="156"/>
    </location>
</feature>
<dbReference type="Pfam" id="PF07690">
    <property type="entry name" value="MFS_1"/>
    <property type="match status" value="1"/>
</dbReference>
<feature type="transmembrane region" description="Helical" evidence="7">
    <location>
        <begin position="467"/>
        <end position="491"/>
    </location>
</feature>
<keyword evidence="4 7" id="KW-0812">Transmembrane</keyword>
<keyword evidence="6 7" id="KW-0472">Membrane</keyword>
<feature type="transmembrane region" description="Helical" evidence="7">
    <location>
        <begin position="12"/>
        <end position="34"/>
    </location>
</feature>
<evidence type="ECO:0000256" key="2">
    <source>
        <dbReference type="ARBA" id="ARBA00022448"/>
    </source>
</evidence>
<evidence type="ECO:0000256" key="7">
    <source>
        <dbReference type="SAM" id="Phobius"/>
    </source>
</evidence>
<dbReference type="InterPro" id="IPR036259">
    <property type="entry name" value="MFS_trans_sf"/>
</dbReference>
<evidence type="ECO:0000256" key="5">
    <source>
        <dbReference type="ARBA" id="ARBA00022989"/>
    </source>
</evidence>
<feature type="domain" description="Major facilitator superfamily (MFS) profile" evidence="8">
    <location>
        <begin position="12"/>
        <end position="495"/>
    </location>
</feature>
<dbReference type="GO" id="GO:0022857">
    <property type="term" value="F:transmembrane transporter activity"/>
    <property type="evidence" value="ECO:0007669"/>
    <property type="project" value="InterPro"/>
</dbReference>
<dbReference type="AlphaFoldDB" id="A0A0D0KL98"/>
<dbReference type="OrthoDB" id="9807274at2"/>
<evidence type="ECO:0000256" key="6">
    <source>
        <dbReference type="ARBA" id="ARBA00023136"/>
    </source>
</evidence>
<keyword evidence="3" id="KW-1003">Cell membrane</keyword>
<feature type="transmembrane region" description="Helical" evidence="7">
    <location>
        <begin position="162"/>
        <end position="186"/>
    </location>
</feature>
<dbReference type="InterPro" id="IPR020846">
    <property type="entry name" value="MFS_dom"/>
</dbReference>
<feature type="transmembrane region" description="Helical" evidence="7">
    <location>
        <begin position="265"/>
        <end position="287"/>
    </location>
</feature>
<dbReference type="SUPFAM" id="SSF103473">
    <property type="entry name" value="MFS general substrate transporter"/>
    <property type="match status" value="1"/>
</dbReference>
<dbReference type="PANTHER" id="PTHR42718">
    <property type="entry name" value="MAJOR FACILITATOR SUPERFAMILY MULTIDRUG TRANSPORTER MFSC"/>
    <property type="match status" value="1"/>
</dbReference>
<feature type="transmembrane region" description="Helical" evidence="7">
    <location>
        <begin position="398"/>
        <end position="419"/>
    </location>
</feature>
<comment type="subcellular location">
    <subcellularLocation>
        <location evidence="1">Cell membrane</location>
        <topology evidence="1">Multi-pass membrane protein</topology>
    </subcellularLocation>
</comment>
<feature type="transmembrane region" description="Helical" evidence="7">
    <location>
        <begin position="332"/>
        <end position="350"/>
    </location>
</feature>
<feature type="transmembrane region" description="Helical" evidence="7">
    <location>
        <begin position="103"/>
        <end position="124"/>
    </location>
</feature>
<evidence type="ECO:0000256" key="3">
    <source>
        <dbReference type="ARBA" id="ARBA00022475"/>
    </source>
</evidence>
<dbReference type="GO" id="GO:0005886">
    <property type="term" value="C:plasma membrane"/>
    <property type="evidence" value="ECO:0007669"/>
    <property type="project" value="UniProtKB-SubCell"/>
</dbReference>
<feature type="transmembrane region" description="Helical" evidence="7">
    <location>
        <begin position="362"/>
        <end position="386"/>
    </location>
</feature>
<gene>
    <name evidence="9" type="ORF">RU07_19105</name>
</gene>
<feature type="transmembrane region" description="Helical" evidence="7">
    <location>
        <begin position="224"/>
        <end position="244"/>
    </location>
</feature>
<evidence type="ECO:0000313" key="10">
    <source>
        <dbReference type="Proteomes" id="UP000035017"/>
    </source>
</evidence>
<reference evidence="9 10" key="1">
    <citation type="submission" date="2014-12" db="EMBL/GenBank/DDBJ databases">
        <title>16Stimator: statistical estimation of ribosomal gene copy numbers from draft genome assemblies.</title>
        <authorList>
            <person name="Perisin M.A."/>
            <person name="Vetter M."/>
            <person name="Gilbert J.A."/>
            <person name="Bergelson J."/>
        </authorList>
    </citation>
    <scope>NUCLEOTIDE SEQUENCE [LARGE SCALE GENOMIC DNA]</scope>
    <source>
        <strain evidence="9 10">MEJ076</strain>
    </source>
</reference>
<name>A0A0D0KL98_AGRTU</name>
<feature type="transmembrane region" description="Helical" evidence="7">
    <location>
        <begin position="49"/>
        <end position="66"/>
    </location>
</feature>
<comment type="caution">
    <text evidence="9">The sequence shown here is derived from an EMBL/GenBank/DDBJ whole genome shotgun (WGS) entry which is preliminary data.</text>
</comment>
<keyword evidence="2" id="KW-0813">Transport</keyword>
<dbReference type="EMBL" id="JXQV01000030">
    <property type="protein sequence ID" value="KIP98846.1"/>
    <property type="molecule type" value="Genomic_DNA"/>
</dbReference>
<dbReference type="Gene3D" id="1.20.1720.10">
    <property type="entry name" value="Multidrug resistance protein D"/>
    <property type="match status" value="1"/>
</dbReference>
<keyword evidence="5 7" id="KW-1133">Transmembrane helix</keyword>
<dbReference type="PROSITE" id="PS50850">
    <property type="entry name" value="MFS"/>
    <property type="match status" value="1"/>
</dbReference>
<proteinExistence type="predicted"/>
<feature type="transmembrane region" description="Helical" evidence="7">
    <location>
        <begin position="307"/>
        <end position="325"/>
    </location>
</feature>
<evidence type="ECO:0000259" key="8">
    <source>
        <dbReference type="PROSITE" id="PS50850"/>
    </source>
</evidence>
<feature type="transmembrane region" description="Helical" evidence="7">
    <location>
        <begin position="198"/>
        <end position="218"/>
    </location>
</feature>
<evidence type="ECO:0000313" key="9">
    <source>
        <dbReference type="EMBL" id="KIP98846.1"/>
    </source>
</evidence>
<evidence type="ECO:0000256" key="4">
    <source>
        <dbReference type="ARBA" id="ARBA00022692"/>
    </source>
</evidence>
<feature type="transmembrane region" description="Helical" evidence="7">
    <location>
        <begin position="78"/>
        <end position="97"/>
    </location>
</feature>
<dbReference type="Gene3D" id="1.20.1250.20">
    <property type="entry name" value="MFS general substrate transporter like domains"/>
    <property type="match status" value="1"/>
</dbReference>
<accession>A0A0D0KL98</accession>
<dbReference type="CDD" id="cd17321">
    <property type="entry name" value="MFS_MMR_MDR_like"/>
    <property type="match status" value="1"/>
</dbReference>
<dbReference type="InterPro" id="IPR011701">
    <property type="entry name" value="MFS"/>
</dbReference>
<dbReference type="Proteomes" id="UP000035017">
    <property type="component" value="Unassembled WGS sequence"/>
</dbReference>
<sequence length="500" mass="51901">MPVAQAANRWIVLSILSSALFLITIDVTVLYTALPRLTAELGASASEKLWIVNAYPLVMAGLLLGAGTLGDRVGHRRLFLVGLVIFGMASLVAAFAPNPAVLIAARALLAVGAAGMMPATLSLIRLIFDDAHERSVAIGIWAAVASGGAAFGPVLGGALLEYFWWGSVFLINVPVVAVALLATIWVIPSVPGNRSKPWDSVGSAQILVGLVALTYAVKELAKQAPSWSALVVSALIGLVALALFKRRQDKRTHKLIDFSLFRDRQFASGVAAAMVTMLALVGLQLVLSQRLQLVLDLTPLQAGLTLLPIPLGAFLAGPIAGLVAARLGTINVLWIGLLLASAGLILSLLVQDASQFSQIGSFFLLGFGLGAAMTAASTVIMANVPAEQAGMAASIEEVSFELGGAIGIALLGSALAAVYGMSIALPRQAGIPAEVFDGLDQALVSAATVPPEMAQTIRNGARAAFDLGFLTVMIFVAVVLLLSAVSVWFACRSPSLKARD</sequence>
<evidence type="ECO:0000256" key="1">
    <source>
        <dbReference type="ARBA" id="ARBA00004651"/>
    </source>
</evidence>
<dbReference type="PANTHER" id="PTHR42718:SF47">
    <property type="entry name" value="METHYL VIOLOGEN RESISTANCE PROTEIN SMVA"/>
    <property type="match status" value="1"/>
</dbReference>